<feature type="domain" description="2-isopropylmalate synthase LeuA allosteric (dimerisation)" evidence="2">
    <location>
        <begin position="80"/>
        <end position="297"/>
    </location>
</feature>
<evidence type="ECO:0000256" key="1">
    <source>
        <dbReference type="ARBA" id="ARBA00022679"/>
    </source>
</evidence>
<dbReference type="AlphaFoldDB" id="A0A2W4VLC0"/>
<comment type="caution">
    <text evidence="3">The sequence shown here is derived from an EMBL/GenBank/DDBJ whole genome shotgun (WGS) entry which is preliminary data.</text>
</comment>
<dbReference type="GO" id="GO:0003852">
    <property type="term" value="F:2-isopropylmalate synthase activity"/>
    <property type="evidence" value="ECO:0007669"/>
    <property type="project" value="InterPro"/>
</dbReference>
<protein>
    <recommendedName>
        <fullName evidence="2">2-isopropylmalate synthase LeuA allosteric (dimerisation) domain-containing protein</fullName>
    </recommendedName>
</protein>
<dbReference type="Proteomes" id="UP000249081">
    <property type="component" value="Unassembled WGS sequence"/>
</dbReference>
<dbReference type="GO" id="GO:0009098">
    <property type="term" value="P:L-leucine biosynthetic process"/>
    <property type="evidence" value="ECO:0007669"/>
    <property type="project" value="InterPro"/>
</dbReference>
<dbReference type="SMART" id="SM00917">
    <property type="entry name" value="LeuA_dimer"/>
    <property type="match status" value="1"/>
</dbReference>
<dbReference type="Gene3D" id="3.30.160.270">
    <property type="match status" value="1"/>
</dbReference>
<dbReference type="Pfam" id="PF08502">
    <property type="entry name" value="LeuA_dimer"/>
    <property type="match status" value="1"/>
</dbReference>
<proteinExistence type="predicted"/>
<accession>A0A2W4VLC0</accession>
<dbReference type="SUPFAM" id="SSF110921">
    <property type="entry name" value="2-isopropylmalate synthase LeuA, allosteric (dimerisation) domain"/>
    <property type="match status" value="1"/>
</dbReference>
<reference evidence="4" key="1">
    <citation type="submission" date="2018-04" db="EMBL/GenBank/DDBJ databases">
        <authorList>
            <person name="Cornet L."/>
        </authorList>
    </citation>
    <scope>NUCLEOTIDE SEQUENCE [LARGE SCALE GENOMIC DNA]</scope>
</reference>
<evidence type="ECO:0000313" key="3">
    <source>
        <dbReference type="EMBL" id="PZO33412.1"/>
    </source>
</evidence>
<organism evidence="3 4">
    <name type="scientific">Shackletoniella antarctica</name>
    <dbReference type="NCBI Taxonomy" id="268115"/>
    <lineage>
        <taxon>Bacteria</taxon>
        <taxon>Bacillati</taxon>
        <taxon>Cyanobacteriota</taxon>
        <taxon>Cyanophyceae</taxon>
        <taxon>Oculatellales</taxon>
        <taxon>Oculatellaceae</taxon>
        <taxon>Shackletoniella</taxon>
    </lineage>
</organism>
<evidence type="ECO:0000313" key="4">
    <source>
        <dbReference type="Proteomes" id="UP000249081"/>
    </source>
</evidence>
<keyword evidence="1" id="KW-0808">Transferase</keyword>
<sequence>MAIRRVLLDEGLLLELLFGRPLPMGQGDRLWDLFVRGQVQGYVTDVALGQVGRYALRSGGLGSGSLQPGSLQPDSQSLAETTLERLCALFNCCPIDPAIMHTARSSQLGLPFALQAAMASHLGLDGIVSHRPLDYVTGTGADEVLVYTPGHLLADCAPGYLSARRSGLETQYQDDALVEQRAWLGRLEHIKVCCGQDRPTATVRLQTPLGYTYQETASGVGPVDAALKALNLAVNRFIPVADVQMVHYRCLATTADSPVSAVVLLERQMALFPGRGLHTDVIMASIDAYLDALGYLIFCDRL</sequence>
<evidence type="ECO:0000259" key="2">
    <source>
        <dbReference type="SMART" id="SM00917"/>
    </source>
</evidence>
<gene>
    <name evidence="3" type="ORF">DCF17_21970</name>
</gene>
<dbReference type="EMBL" id="QBMN01000255">
    <property type="protein sequence ID" value="PZO33412.1"/>
    <property type="molecule type" value="Genomic_DNA"/>
</dbReference>
<dbReference type="InterPro" id="IPR036230">
    <property type="entry name" value="LeuA_allosteric_dom_sf"/>
</dbReference>
<reference evidence="3 4" key="2">
    <citation type="submission" date="2018-06" db="EMBL/GenBank/DDBJ databases">
        <title>Metagenomic assembly of (sub)arctic Cyanobacteria and their associated microbiome from non-axenic cultures.</title>
        <authorList>
            <person name="Baurain D."/>
        </authorList>
    </citation>
    <scope>NUCLEOTIDE SEQUENCE [LARGE SCALE GENOMIC DNA]</scope>
    <source>
        <strain evidence="3">ULC041bin1</strain>
    </source>
</reference>
<name>A0A2W4VLC0_9CYAN</name>
<dbReference type="InterPro" id="IPR013709">
    <property type="entry name" value="2-isopropylmalate_synth_dimer"/>
</dbReference>